<comment type="caution">
    <text evidence="1">The sequence shown here is derived from an EMBL/GenBank/DDBJ whole genome shotgun (WGS) entry which is preliminary data.</text>
</comment>
<dbReference type="Proteomes" id="UP001153269">
    <property type="component" value="Unassembled WGS sequence"/>
</dbReference>
<accession>A0A9N7VFW2</accession>
<dbReference type="AlphaFoldDB" id="A0A9N7VFW2"/>
<protein>
    <submittedName>
        <fullName evidence="1">Uncharacterized protein</fullName>
    </submittedName>
</protein>
<sequence>MYAPHASGLQDALIDSLRSPSDPGPDLSGSCGMRSWLAGEQMSRRRHVDPGGMNPLTLRHRAQTSQGECAAVTHPARQRTLAVRSPAPEKRADRQWMNPVAPAGESLALNGDREIDCDISANHRASLPCLMEMLLDVEEFKVKGSSTVGAVGAVGVVPDNKPPQWPSYSDAVF</sequence>
<keyword evidence="2" id="KW-1185">Reference proteome</keyword>
<dbReference type="EMBL" id="CADEAL010003985">
    <property type="protein sequence ID" value="CAB1448675.1"/>
    <property type="molecule type" value="Genomic_DNA"/>
</dbReference>
<evidence type="ECO:0000313" key="2">
    <source>
        <dbReference type="Proteomes" id="UP001153269"/>
    </source>
</evidence>
<evidence type="ECO:0000313" key="1">
    <source>
        <dbReference type="EMBL" id="CAB1448675.1"/>
    </source>
</evidence>
<reference evidence="1" key="1">
    <citation type="submission" date="2020-03" db="EMBL/GenBank/DDBJ databases">
        <authorList>
            <person name="Weist P."/>
        </authorList>
    </citation>
    <scope>NUCLEOTIDE SEQUENCE</scope>
</reference>
<proteinExistence type="predicted"/>
<name>A0A9N7VFW2_PLEPL</name>
<gene>
    <name evidence="1" type="ORF">PLEPLA_LOCUS36324</name>
</gene>
<organism evidence="1 2">
    <name type="scientific">Pleuronectes platessa</name>
    <name type="common">European plaice</name>
    <dbReference type="NCBI Taxonomy" id="8262"/>
    <lineage>
        <taxon>Eukaryota</taxon>
        <taxon>Metazoa</taxon>
        <taxon>Chordata</taxon>
        <taxon>Craniata</taxon>
        <taxon>Vertebrata</taxon>
        <taxon>Euteleostomi</taxon>
        <taxon>Actinopterygii</taxon>
        <taxon>Neopterygii</taxon>
        <taxon>Teleostei</taxon>
        <taxon>Neoteleostei</taxon>
        <taxon>Acanthomorphata</taxon>
        <taxon>Carangaria</taxon>
        <taxon>Pleuronectiformes</taxon>
        <taxon>Pleuronectoidei</taxon>
        <taxon>Pleuronectidae</taxon>
        <taxon>Pleuronectes</taxon>
    </lineage>
</organism>